<dbReference type="Proteomes" id="UP001596414">
    <property type="component" value="Unassembled WGS sequence"/>
</dbReference>
<dbReference type="EMBL" id="JBHSZQ010000047">
    <property type="protein sequence ID" value="MFC7127073.1"/>
    <property type="molecule type" value="Genomic_DNA"/>
</dbReference>
<sequence>MNVGKLLGYLLLSLVDALLAPVFVFAGCLLVLPPRTYEELLVYVVGIAGLSFVGAWIAALICVVRGGDVFPITRGTAAIFARTGRWLWP</sequence>
<feature type="transmembrane region" description="Helical" evidence="1">
    <location>
        <begin position="7"/>
        <end position="34"/>
    </location>
</feature>
<keyword evidence="1" id="KW-1133">Transmembrane helix</keyword>
<name>A0ABD5X756_9EURY</name>
<dbReference type="RefSeq" id="WP_267637073.1">
    <property type="nucleotide sequence ID" value="NZ_JAODIY010000009.1"/>
</dbReference>
<keyword evidence="1" id="KW-0472">Membrane</keyword>
<keyword evidence="1" id="KW-0812">Transmembrane</keyword>
<feature type="transmembrane region" description="Helical" evidence="1">
    <location>
        <begin position="40"/>
        <end position="64"/>
    </location>
</feature>
<gene>
    <name evidence="2" type="ORF">ACFQJ7_13745</name>
</gene>
<dbReference type="AlphaFoldDB" id="A0ABD5X756"/>
<accession>A0ABD5X756</accession>
<protein>
    <recommendedName>
        <fullName evidence="4">RDD family protein</fullName>
    </recommendedName>
</protein>
<evidence type="ECO:0008006" key="4">
    <source>
        <dbReference type="Google" id="ProtNLM"/>
    </source>
</evidence>
<evidence type="ECO:0000313" key="2">
    <source>
        <dbReference type="EMBL" id="MFC7127073.1"/>
    </source>
</evidence>
<proteinExistence type="predicted"/>
<organism evidence="2 3">
    <name type="scientific">Halovenus rubra</name>
    <dbReference type="NCBI Taxonomy" id="869890"/>
    <lineage>
        <taxon>Archaea</taxon>
        <taxon>Methanobacteriati</taxon>
        <taxon>Methanobacteriota</taxon>
        <taxon>Stenosarchaea group</taxon>
        <taxon>Halobacteria</taxon>
        <taxon>Halobacteriales</taxon>
        <taxon>Haloarculaceae</taxon>
        <taxon>Halovenus</taxon>
    </lineage>
</organism>
<comment type="caution">
    <text evidence="2">The sequence shown here is derived from an EMBL/GenBank/DDBJ whole genome shotgun (WGS) entry which is preliminary data.</text>
</comment>
<dbReference type="PROSITE" id="PS51257">
    <property type="entry name" value="PROKAR_LIPOPROTEIN"/>
    <property type="match status" value="1"/>
</dbReference>
<evidence type="ECO:0000256" key="1">
    <source>
        <dbReference type="SAM" id="Phobius"/>
    </source>
</evidence>
<evidence type="ECO:0000313" key="3">
    <source>
        <dbReference type="Proteomes" id="UP001596414"/>
    </source>
</evidence>
<reference evidence="2 3" key="1">
    <citation type="journal article" date="2014" name="Int. J. Syst. Evol. Microbiol.">
        <title>Complete genome sequence of Corynebacterium casei LMG S-19264T (=DSM 44701T), isolated from a smear-ripened cheese.</title>
        <authorList>
            <consortium name="US DOE Joint Genome Institute (JGI-PGF)"/>
            <person name="Walter F."/>
            <person name="Albersmeier A."/>
            <person name="Kalinowski J."/>
            <person name="Ruckert C."/>
        </authorList>
    </citation>
    <scope>NUCLEOTIDE SEQUENCE [LARGE SCALE GENOMIC DNA]</scope>
    <source>
        <strain evidence="2 3">CGMCC 4.7215</strain>
    </source>
</reference>